<dbReference type="InterPro" id="IPR008462">
    <property type="entry name" value="CsbD"/>
</dbReference>
<comment type="similarity">
    <text evidence="1">Belongs to the UPF0337 (CsbD) family.</text>
</comment>
<dbReference type="RefSeq" id="WP_336601964.1">
    <property type="nucleotide sequence ID" value="NZ_JACFYJ010000106.1"/>
</dbReference>
<dbReference type="Pfam" id="PF05532">
    <property type="entry name" value="CsbD"/>
    <property type="match status" value="1"/>
</dbReference>
<dbReference type="PANTHER" id="PTHR34977:SF1">
    <property type="entry name" value="UPF0337 PROTEIN YJBJ"/>
    <property type="match status" value="1"/>
</dbReference>
<name>A0ABU8J3T5_9BURK</name>
<keyword evidence="2" id="KW-0812">Transmembrane</keyword>
<accession>A0ABU8J3T5</accession>
<sequence>METTKIEGTLRETAGNVKEAVGSIAGDTRTQLEGAANELRGKAQQLCADASDLARDTMASNPLAVLAGASAVGFLLGALWASSRRDY</sequence>
<feature type="domain" description="CsbD-like" evidence="3">
    <location>
        <begin position="5"/>
        <end position="56"/>
    </location>
</feature>
<evidence type="ECO:0000259" key="3">
    <source>
        <dbReference type="Pfam" id="PF05532"/>
    </source>
</evidence>
<dbReference type="InterPro" id="IPR036629">
    <property type="entry name" value="YjbJ_sf"/>
</dbReference>
<keyword evidence="5" id="KW-1185">Reference proteome</keyword>
<gene>
    <name evidence="4" type="ORF">H3V53_35935</name>
</gene>
<feature type="transmembrane region" description="Helical" evidence="2">
    <location>
        <begin position="63"/>
        <end position="81"/>
    </location>
</feature>
<evidence type="ECO:0000256" key="2">
    <source>
        <dbReference type="SAM" id="Phobius"/>
    </source>
</evidence>
<dbReference type="Gene3D" id="1.10.1470.10">
    <property type="entry name" value="YjbJ"/>
    <property type="match status" value="1"/>
</dbReference>
<dbReference type="InterPro" id="IPR050423">
    <property type="entry name" value="UPF0337_stress_rsp"/>
</dbReference>
<dbReference type="PANTHER" id="PTHR34977">
    <property type="entry name" value="UPF0337 PROTEIN YJBJ"/>
    <property type="match status" value="1"/>
</dbReference>
<dbReference type="SUPFAM" id="SSF69047">
    <property type="entry name" value="Hypothetical protein YjbJ"/>
    <property type="match status" value="1"/>
</dbReference>
<keyword evidence="2" id="KW-0472">Membrane</keyword>
<comment type="caution">
    <text evidence="4">The sequence shown here is derived from an EMBL/GenBank/DDBJ whole genome shotgun (WGS) entry which is preliminary data.</text>
</comment>
<reference evidence="4 5" key="1">
    <citation type="journal article" date="2022" name="Arch. Microbiol.">
        <title>Paraburkholderia bengalensis sp. nov. isolated from roots of Oryza sativa, IR64.</title>
        <authorList>
            <person name="Nag P."/>
            <person name="Mondal N."/>
            <person name="Sarkar J."/>
            <person name="Das S."/>
        </authorList>
    </citation>
    <scope>NUCLEOTIDE SEQUENCE [LARGE SCALE GENOMIC DNA]</scope>
    <source>
        <strain evidence="4 5">IR64_4_BI</strain>
    </source>
</reference>
<dbReference type="Proteomes" id="UP001386437">
    <property type="component" value="Unassembled WGS sequence"/>
</dbReference>
<evidence type="ECO:0000256" key="1">
    <source>
        <dbReference type="ARBA" id="ARBA00009129"/>
    </source>
</evidence>
<keyword evidence="2" id="KW-1133">Transmembrane helix</keyword>
<organism evidence="4 5">
    <name type="scientific">Paraburkholderia bengalensis</name>
    <dbReference type="NCBI Taxonomy" id="2747562"/>
    <lineage>
        <taxon>Bacteria</taxon>
        <taxon>Pseudomonadati</taxon>
        <taxon>Pseudomonadota</taxon>
        <taxon>Betaproteobacteria</taxon>
        <taxon>Burkholderiales</taxon>
        <taxon>Burkholderiaceae</taxon>
        <taxon>Paraburkholderia</taxon>
    </lineage>
</organism>
<proteinExistence type="inferred from homology"/>
<evidence type="ECO:0000313" key="4">
    <source>
        <dbReference type="EMBL" id="MEI6002324.1"/>
    </source>
</evidence>
<evidence type="ECO:0000313" key="5">
    <source>
        <dbReference type="Proteomes" id="UP001386437"/>
    </source>
</evidence>
<protein>
    <submittedName>
        <fullName evidence="4">CsbD family protein</fullName>
    </submittedName>
</protein>
<dbReference type="EMBL" id="JACFYJ010000106">
    <property type="protein sequence ID" value="MEI6002324.1"/>
    <property type="molecule type" value="Genomic_DNA"/>
</dbReference>